<dbReference type="AlphaFoldDB" id="A0A6I9MP37"/>
<dbReference type="GO" id="GO:0034220">
    <property type="term" value="P:monoatomic ion transmembrane transport"/>
    <property type="evidence" value="ECO:0007669"/>
    <property type="project" value="UniProtKB-KW"/>
</dbReference>
<keyword evidence="3" id="KW-0406">Ion transport</keyword>
<keyword evidence="3" id="KW-0813">Transport</keyword>
<name>A0A6I9MP37_9TELE</name>
<dbReference type="GO" id="GO:0005814">
    <property type="term" value="C:centriole"/>
    <property type="evidence" value="ECO:0007669"/>
    <property type="project" value="TreeGrafter"/>
</dbReference>
<dbReference type="KEGG" id="ncc:104942629"/>
<organism evidence="2 3">
    <name type="scientific">Notothenia coriiceps</name>
    <name type="common">black rockcod</name>
    <dbReference type="NCBI Taxonomy" id="8208"/>
    <lineage>
        <taxon>Eukaryota</taxon>
        <taxon>Metazoa</taxon>
        <taxon>Chordata</taxon>
        <taxon>Craniata</taxon>
        <taxon>Vertebrata</taxon>
        <taxon>Euteleostomi</taxon>
        <taxon>Actinopterygii</taxon>
        <taxon>Neopterygii</taxon>
        <taxon>Teleostei</taxon>
        <taxon>Neoteleostei</taxon>
        <taxon>Acanthomorphata</taxon>
        <taxon>Eupercaria</taxon>
        <taxon>Perciformes</taxon>
        <taxon>Notothenioidei</taxon>
        <taxon>Nototheniidae</taxon>
        <taxon>Notothenia</taxon>
    </lineage>
</organism>
<feature type="coiled-coil region" evidence="1">
    <location>
        <begin position="65"/>
        <end position="113"/>
    </location>
</feature>
<evidence type="ECO:0000313" key="3">
    <source>
        <dbReference type="RefSeq" id="XP_010766177.1"/>
    </source>
</evidence>
<sequence>MYTTHCTFNMEAEVKFLRDQVHRLNSALSQYQHGTQFTSAQVEDARRAEAPKPWMVDRSIMAPLVAEYDLHMEEMTEKLQRYEGLMTDVKVKLERVVKENERLHAELRESVEKQLHVLPVASGVESSTLEEEAVIRNLQEQLQLCEQVCIRPYIQT</sequence>
<proteinExistence type="predicted"/>
<dbReference type="PANTHER" id="PTHR35970">
    <property type="entry name" value="SODIUM CHANNEL AND CLATHRIN LINKER 1"/>
    <property type="match status" value="1"/>
</dbReference>
<dbReference type="GO" id="GO:0045162">
    <property type="term" value="P:clustering of voltage-gated sodium channels"/>
    <property type="evidence" value="ECO:0007669"/>
    <property type="project" value="InterPro"/>
</dbReference>
<dbReference type="GeneID" id="104942629"/>
<keyword evidence="2" id="KW-1185">Reference proteome</keyword>
<dbReference type="OrthoDB" id="551053at2759"/>
<keyword evidence="1" id="KW-0175">Coiled coil</keyword>
<dbReference type="PANTHER" id="PTHR35970:SF1">
    <property type="entry name" value="SODIUM CHANNEL AND CLATHRIN LINKER 1"/>
    <property type="match status" value="1"/>
</dbReference>
<keyword evidence="3" id="KW-0407">Ion channel</keyword>
<dbReference type="RefSeq" id="XP_010766177.1">
    <property type="nucleotide sequence ID" value="XM_010767875.1"/>
</dbReference>
<dbReference type="Proteomes" id="UP000504611">
    <property type="component" value="Unplaced"/>
</dbReference>
<accession>A0A6I9MP37</accession>
<protein>
    <submittedName>
        <fullName evidence="3">Sodium channel and clathrin linker 1</fullName>
    </submittedName>
</protein>
<reference evidence="3" key="1">
    <citation type="submission" date="2025-08" db="UniProtKB">
        <authorList>
            <consortium name="RefSeq"/>
        </authorList>
    </citation>
    <scope>IDENTIFICATION</scope>
    <source>
        <tissue evidence="3">Muscle</tissue>
    </source>
</reference>
<evidence type="ECO:0000256" key="1">
    <source>
        <dbReference type="SAM" id="Coils"/>
    </source>
</evidence>
<dbReference type="GO" id="GO:0060271">
    <property type="term" value="P:cilium assembly"/>
    <property type="evidence" value="ECO:0007669"/>
    <property type="project" value="TreeGrafter"/>
</dbReference>
<dbReference type="InterPro" id="IPR038911">
    <property type="entry name" value="SCLT1"/>
</dbReference>
<evidence type="ECO:0000313" key="2">
    <source>
        <dbReference type="Proteomes" id="UP000504611"/>
    </source>
</evidence>
<gene>
    <name evidence="3" type="primary">LOC104942629</name>
</gene>